<evidence type="ECO:0000256" key="1">
    <source>
        <dbReference type="ARBA" id="ARBA00004141"/>
    </source>
</evidence>
<evidence type="ECO:0000256" key="3">
    <source>
        <dbReference type="ARBA" id="ARBA00022989"/>
    </source>
</evidence>
<feature type="transmembrane region" description="Helical" evidence="5">
    <location>
        <begin position="150"/>
        <end position="171"/>
    </location>
</feature>
<dbReference type="GO" id="GO:0046583">
    <property type="term" value="F:monoatomic cation efflux transmembrane transporter activity"/>
    <property type="evidence" value="ECO:0007669"/>
    <property type="project" value="TreeGrafter"/>
</dbReference>
<feature type="transmembrane region" description="Helical" evidence="5">
    <location>
        <begin position="53"/>
        <end position="71"/>
    </location>
</feature>
<sequence>MPTTSSSRPIDKSLALPIVPAAAFGIVLGLVGLANAWRAASDLWGAATSVSEVIGLVGAVIWLILIISYGLKWIAFRCDALQELEHPVQCCFVGLVGVATMLVATVALPYSHLIAETLYWLGAAWTALFALWRTGALWRGGRDHASTTAVLYLPTVAGSYVIGIVGGALGYQGLSQLAFGAGFFSWLAIESVLLNRLLTAPELGEQVRPTIGIQLAPPTVGSVAYLGATTGAPDMFVHAMIGYGLLQALLMLRILPWVLKQPFVAGYWAFSFGLTALATAILRMAERGDSGIIPAIAMPIFIIVNALIGLLAILSAVMLWRGKLFPLHPSAA</sequence>
<keyword evidence="6" id="KW-0614">Plasmid</keyword>
<evidence type="ECO:0000256" key="4">
    <source>
        <dbReference type="ARBA" id="ARBA00023136"/>
    </source>
</evidence>
<feature type="transmembrane region" description="Helical" evidence="5">
    <location>
        <begin position="14"/>
        <end position="33"/>
    </location>
</feature>
<dbReference type="Proteomes" id="UP000194159">
    <property type="component" value="Plasmid pRetNXC12e"/>
</dbReference>
<dbReference type="InterPro" id="IPR052951">
    <property type="entry name" value="Tellurite_res_ion_channel"/>
</dbReference>
<organism evidence="6 7">
    <name type="scientific">Rhizobium etli</name>
    <dbReference type="NCBI Taxonomy" id="29449"/>
    <lineage>
        <taxon>Bacteria</taxon>
        <taxon>Pseudomonadati</taxon>
        <taxon>Pseudomonadota</taxon>
        <taxon>Alphaproteobacteria</taxon>
        <taxon>Hyphomicrobiales</taxon>
        <taxon>Rhizobiaceae</taxon>
        <taxon>Rhizobium/Agrobacterium group</taxon>
        <taxon>Rhizobium</taxon>
    </lineage>
</organism>
<dbReference type="CDD" id="cd09324">
    <property type="entry name" value="TDT_TehA"/>
    <property type="match status" value="1"/>
</dbReference>
<feature type="transmembrane region" description="Helical" evidence="5">
    <location>
        <begin position="240"/>
        <end position="259"/>
    </location>
</feature>
<comment type="subcellular location">
    <subcellularLocation>
        <location evidence="1">Membrane</location>
        <topology evidence="1">Multi-pass membrane protein</topology>
    </subcellularLocation>
</comment>
<dbReference type="PANTHER" id="PTHR37955:SF1">
    <property type="entry name" value="DEP DOMAIN-CONTAINING PROTEIN"/>
    <property type="match status" value="1"/>
</dbReference>
<dbReference type="InterPro" id="IPR004695">
    <property type="entry name" value="SLAC1/Mae1/Ssu1/TehA"/>
</dbReference>
<dbReference type="GO" id="GO:0005886">
    <property type="term" value="C:plasma membrane"/>
    <property type="evidence" value="ECO:0007669"/>
    <property type="project" value="TreeGrafter"/>
</dbReference>
<dbReference type="InterPro" id="IPR039264">
    <property type="entry name" value="TehA"/>
</dbReference>
<evidence type="ECO:0000256" key="5">
    <source>
        <dbReference type="SAM" id="Phobius"/>
    </source>
</evidence>
<proteinExistence type="predicted"/>
<dbReference type="AlphaFoldDB" id="A0AAN1BNA8"/>
<protein>
    <submittedName>
        <fullName evidence="6">Tellurite resistance protein TehA</fullName>
    </submittedName>
</protein>
<dbReference type="RefSeq" id="WP_020919292.1">
    <property type="nucleotide sequence ID" value="NZ_CP020911.1"/>
</dbReference>
<gene>
    <name evidence="6" type="primary">tehA</name>
    <name evidence="6" type="ORF">NXC12_PE00756</name>
</gene>
<keyword evidence="4 5" id="KW-0472">Membrane</keyword>
<evidence type="ECO:0000313" key="7">
    <source>
        <dbReference type="Proteomes" id="UP000194159"/>
    </source>
</evidence>
<evidence type="ECO:0000313" key="6">
    <source>
        <dbReference type="EMBL" id="ARQ14349.1"/>
    </source>
</evidence>
<feature type="transmembrane region" description="Helical" evidence="5">
    <location>
        <begin position="296"/>
        <end position="320"/>
    </location>
</feature>
<evidence type="ECO:0000256" key="2">
    <source>
        <dbReference type="ARBA" id="ARBA00022692"/>
    </source>
</evidence>
<feature type="transmembrane region" description="Helical" evidence="5">
    <location>
        <begin position="265"/>
        <end position="284"/>
    </location>
</feature>
<dbReference type="Gene3D" id="1.50.10.150">
    <property type="entry name" value="Voltage-dependent anion channel"/>
    <property type="match status" value="1"/>
</dbReference>
<dbReference type="NCBIfam" id="NF008032">
    <property type="entry name" value="PRK10764.1"/>
    <property type="match status" value="1"/>
</dbReference>
<dbReference type="PANTHER" id="PTHR37955">
    <property type="entry name" value="TELLURITE RESISTANCE PROTEIN TEHA"/>
    <property type="match status" value="1"/>
</dbReference>
<name>A0AAN1BNA8_RHIET</name>
<geneLocation type="plasmid" evidence="7">
    <name>pretnxc12e</name>
</geneLocation>
<feature type="transmembrane region" description="Helical" evidence="5">
    <location>
        <begin position="92"/>
        <end position="112"/>
    </location>
</feature>
<accession>A0AAN1BNA8</accession>
<dbReference type="Pfam" id="PF03595">
    <property type="entry name" value="SLAC1"/>
    <property type="match status" value="1"/>
</dbReference>
<keyword evidence="2 5" id="KW-0812">Transmembrane</keyword>
<keyword evidence="3 5" id="KW-1133">Transmembrane helix</keyword>
<dbReference type="InterPro" id="IPR038665">
    <property type="entry name" value="Voltage-dep_anion_channel_sf"/>
</dbReference>
<reference evidence="6 7" key="1">
    <citation type="submission" date="2017-04" db="EMBL/GenBank/DDBJ databases">
        <title>Complete genome sequences of Rhizobium genomic linages associated to common bean (phaseolus vulgaris).</title>
        <authorList>
            <person name="Santamaria R.I."/>
            <person name="Bustos P."/>
            <person name="Perez-Carrascal O."/>
            <person name="Martinez-Flores I."/>
            <person name="Juarez S."/>
            <person name="Lozano L."/>
            <person name="Miranda F."/>
            <person name="Vinuesa P."/>
            <person name="Martinez-Romero E."/>
            <person name="Cevallos M.A."/>
            <person name="Romero D."/>
            <person name="Davila G."/>
            <person name="Gonzalez V."/>
        </authorList>
    </citation>
    <scope>NUCLEOTIDE SEQUENCE [LARGE SCALE GENOMIC DNA]</scope>
    <source>
        <strain evidence="6 7">NXC12</strain>
        <plasmid evidence="7">pretnxc12e</plasmid>
    </source>
</reference>
<feature type="transmembrane region" description="Helical" evidence="5">
    <location>
        <begin position="118"/>
        <end position="138"/>
    </location>
</feature>
<dbReference type="EMBL" id="CP020911">
    <property type="protein sequence ID" value="ARQ14349.1"/>
    <property type="molecule type" value="Genomic_DNA"/>
</dbReference>